<dbReference type="InterPro" id="IPR046373">
    <property type="entry name" value="Acyl-CoA_Oxase/DH_mid-dom_sf"/>
</dbReference>
<evidence type="ECO:0000313" key="1">
    <source>
        <dbReference type="EMBL" id="SDR93031.1"/>
    </source>
</evidence>
<dbReference type="SUPFAM" id="SSF56645">
    <property type="entry name" value="Acyl-CoA dehydrogenase NM domain-like"/>
    <property type="match status" value="1"/>
</dbReference>
<dbReference type="RefSeq" id="WP_091726233.1">
    <property type="nucleotide sequence ID" value="NZ_LT629757.1"/>
</dbReference>
<accession>A0A1H1N1N1</accession>
<organism evidence="1 2">
    <name type="scientific">Nocardioides scoriae</name>
    <dbReference type="NCBI Taxonomy" id="642780"/>
    <lineage>
        <taxon>Bacteria</taxon>
        <taxon>Bacillati</taxon>
        <taxon>Actinomycetota</taxon>
        <taxon>Actinomycetes</taxon>
        <taxon>Propionibacteriales</taxon>
        <taxon>Nocardioidaceae</taxon>
        <taxon>Nocardioides</taxon>
    </lineage>
</organism>
<dbReference type="GO" id="GO:0016627">
    <property type="term" value="F:oxidoreductase activity, acting on the CH-CH group of donors"/>
    <property type="evidence" value="ECO:0007669"/>
    <property type="project" value="InterPro"/>
</dbReference>
<name>A0A1H1N1N1_9ACTN</name>
<dbReference type="InterPro" id="IPR009100">
    <property type="entry name" value="AcylCoA_DH/oxidase_NM_dom_sf"/>
</dbReference>
<sequence>MTHTPVPLSPLVLPPERAAVAERLVLRAQATAAAPDRVAAALDLARDLSTEVAPPALGDTARSWEVLATLGAVDLTVARAVEPHLDALAILDQARREGRPRPDDAAVAGATWGVYAAEGPERLRAEPDGDGWRLSGPKAWCSLAARVSHALVTAWVDDERRGLFAVELRGPGVRLDEDGPAWVARGLAEVVSTGLVMDGAAARAVGGPGWYLDRPGFAWGGAGVAAVWYGGAVGVARRLRAAATRREPDQVALLHLGAIDAALGGARALLAEAAAQADGAGGPAGRDGPAVVAARVRQGVADAAAEVLDRTGRALGPGPLATDEEHARRVADLELYLRQHHGERDLAQLGRLLLDQGSTSW</sequence>
<dbReference type="Gene3D" id="2.40.110.10">
    <property type="entry name" value="Butyryl-CoA Dehydrogenase, subunit A, domain 2"/>
    <property type="match status" value="1"/>
</dbReference>
<keyword evidence="2" id="KW-1185">Reference proteome</keyword>
<proteinExistence type="predicted"/>
<dbReference type="OrthoDB" id="107064at2"/>
<reference evidence="2" key="1">
    <citation type="submission" date="2016-10" db="EMBL/GenBank/DDBJ databases">
        <authorList>
            <person name="Varghese N."/>
            <person name="Submissions S."/>
        </authorList>
    </citation>
    <scope>NUCLEOTIDE SEQUENCE [LARGE SCALE GENOMIC DNA]</scope>
    <source>
        <strain evidence="2">DSM 22127</strain>
    </source>
</reference>
<dbReference type="STRING" id="642780.SAMN04488570_0747"/>
<dbReference type="Proteomes" id="UP000198859">
    <property type="component" value="Chromosome I"/>
</dbReference>
<dbReference type="EMBL" id="LT629757">
    <property type="protein sequence ID" value="SDR93031.1"/>
    <property type="molecule type" value="Genomic_DNA"/>
</dbReference>
<dbReference type="AlphaFoldDB" id="A0A1H1N1N1"/>
<protein>
    <submittedName>
        <fullName evidence="1">Acyl-CoA dehydrogenase</fullName>
    </submittedName>
</protein>
<gene>
    <name evidence="1" type="ORF">SAMN04488570_0747</name>
</gene>
<evidence type="ECO:0000313" key="2">
    <source>
        <dbReference type="Proteomes" id="UP000198859"/>
    </source>
</evidence>